<evidence type="ECO:0008006" key="4">
    <source>
        <dbReference type="Google" id="ProtNLM"/>
    </source>
</evidence>
<keyword evidence="1" id="KW-1133">Transmembrane helix</keyword>
<evidence type="ECO:0000313" key="2">
    <source>
        <dbReference type="EMBL" id="MFI2475570.1"/>
    </source>
</evidence>
<dbReference type="RefSeq" id="WP_357400246.1">
    <property type="nucleotide sequence ID" value="NZ_JBEYCD010000001.1"/>
</dbReference>
<organism evidence="2 3">
    <name type="scientific">Nocardia xishanensis</name>
    <dbReference type="NCBI Taxonomy" id="238964"/>
    <lineage>
        <taxon>Bacteria</taxon>
        <taxon>Bacillati</taxon>
        <taxon>Actinomycetota</taxon>
        <taxon>Actinomycetes</taxon>
        <taxon>Mycobacteriales</taxon>
        <taxon>Nocardiaceae</taxon>
        <taxon>Nocardia</taxon>
    </lineage>
</organism>
<accession>A0ABW7X391</accession>
<name>A0ABW7X391_9NOCA</name>
<keyword evidence="3" id="KW-1185">Reference proteome</keyword>
<keyword evidence="1" id="KW-0812">Transmembrane</keyword>
<reference evidence="2 3" key="1">
    <citation type="submission" date="2024-10" db="EMBL/GenBank/DDBJ databases">
        <title>The Natural Products Discovery Center: Release of the First 8490 Sequenced Strains for Exploring Actinobacteria Biosynthetic Diversity.</title>
        <authorList>
            <person name="Kalkreuter E."/>
            <person name="Kautsar S.A."/>
            <person name="Yang D."/>
            <person name="Bader C.D."/>
            <person name="Teijaro C.N."/>
            <person name="Fluegel L."/>
            <person name="Davis C.M."/>
            <person name="Simpson J.R."/>
            <person name="Lauterbach L."/>
            <person name="Steele A.D."/>
            <person name="Gui C."/>
            <person name="Meng S."/>
            <person name="Li G."/>
            <person name="Viehrig K."/>
            <person name="Ye F."/>
            <person name="Su P."/>
            <person name="Kiefer A.F."/>
            <person name="Nichols A."/>
            <person name="Cepeda A.J."/>
            <person name="Yan W."/>
            <person name="Fan B."/>
            <person name="Jiang Y."/>
            <person name="Adhikari A."/>
            <person name="Zheng C.-J."/>
            <person name="Schuster L."/>
            <person name="Cowan T.M."/>
            <person name="Smanski M.J."/>
            <person name="Chevrette M.G."/>
            <person name="De Carvalho L.P.S."/>
            <person name="Shen B."/>
        </authorList>
    </citation>
    <scope>NUCLEOTIDE SEQUENCE [LARGE SCALE GENOMIC DNA]</scope>
    <source>
        <strain evidence="2 3">NPDC019275</strain>
    </source>
</reference>
<sequence length="172" mass="17718">MPDLSSIVRFASSGPRGRSPTRLAHGPLRVSEVWTVVLGAALALAACLALLGYAGPRAASDDRPGGADASHDPADLVLESELAGVDLAAAASEEDLGRYQTALDLADAVCLEDRREMAALAVHGARLVERRGGHTTALEVLRGVAVSIPADLAPLRCAQIVGSLAALMTYAE</sequence>
<proteinExistence type="predicted"/>
<keyword evidence="1" id="KW-0472">Membrane</keyword>
<dbReference type="EMBL" id="JBIRYO010000012">
    <property type="protein sequence ID" value="MFI2475570.1"/>
    <property type="molecule type" value="Genomic_DNA"/>
</dbReference>
<evidence type="ECO:0000313" key="3">
    <source>
        <dbReference type="Proteomes" id="UP001611415"/>
    </source>
</evidence>
<evidence type="ECO:0000256" key="1">
    <source>
        <dbReference type="SAM" id="Phobius"/>
    </source>
</evidence>
<comment type="caution">
    <text evidence="2">The sequence shown here is derived from an EMBL/GenBank/DDBJ whole genome shotgun (WGS) entry which is preliminary data.</text>
</comment>
<gene>
    <name evidence="2" type="ORF">ACH49W_19535</name>
</gene>
<feature type="transmembrane region" description="Helical" evidence="1">
    <location>
        <begin position="33"/>
        <end position="54"/>
    </location>
</feature>
<dbReference type="Proteomes" id="UP001611415">
    <property type="component" value="Unassembled WGS sequence"/>
</dbReference>
<protein>
    <recommendedName>
        <fullName evidence="4">Tetratricopeptide repeat protein</fullName>
    </recommendedName>
</protein>